<dbReference type="EMBL" id="BMAC01000085">
    <property type="protein sequence ID" value="GFP84423.1"/>
    <property type="molecule type" value="Genomic_DNA"/>
</dbReference>
<gene>
    <name evidence="2" type="ORF">PHJA_000586100</name>
</gene>
<dbReference type="AlphaFoldDB" id="A0A830BK73"/>
<dbReference type="OrthoDB" id="1925091at2759"/>
<feature type="region of interest" description="Disordered" evidence="1">
    <location>
        <begin position="1"/>
        <end position="44"/>
    </location>
</feature>
<dbReference type="PANTHER" id="PTHR37383">
    <property type="entry name" value="OS01G0694200 PROTEIN"/>
    <property type="match status" value="1"/>
</dbReference>
<proteinExistence type="predicted"/>
<sequence>MFRHIPNETTTGESVNPQLCLKSSGRPSAQPPQTPPHSARRLPPIRRRFALAGPPPLRLLFLSLPFLLPTLLPPSRPTIPRPLPTSSAAFLHLRTAAGPTTLFLVSSPVPRPSATLLRFYILRDDRFSRARVVSNHRDLELDQARCGVVFRVDHGVSMKLSAGINVFTLLSVSSCKIWVFAVRLIADGEALKLMKCAVIDCCSPVYTIRLLFGFLILGEENGVRVFPLQPLVKGNHRKEKKSSGTRINNHHGVGVTKASNGGGKTVATDGDSKHSEPVKLRSVKLRQDSKDVGAFFVAFEDSKDVESSLSMKMTRRSVKAIFIQALSANCFVVLDSVGDVHLLSLSYSAQGLDNRCLMKRLTFTMKVVKLAVFEDVSTATQTVWISDGYHSVHLMIVSGMDNSFDKTEKIDTKEKLIQTSVTQAIFASEKIQEIVPLAANAILILGQDSALFAGSMPLIHPTVLSVREHWAFEVRIMKMRFDTGIGGI</sequence>
<keyword evidence="3" id="KW-1185">Reference proteome</keyword>
<accession>A0A830BK73</accession>
<dbReference type="Proteomes" id="UP000653305">
    <property type="component" value="Unassembled WGS sequence"/>
</dbReference>
<dbReference type="PANTHER" id="PTHR37383:SF1">
    <property type="entry name" value="OS01G0694200 PROTEIN"/>
    <property type="match status" value="1"/>
</dbReference>
<feature type="region of interest" description="Disordered" evidence="1">
    <location>
        <begin position="237"/>
        <end position="275"/>
    </location>
</feature>
<comment type="caution">
    <text evidence="2">The sequence shown here is derived from an EMBL/GenBank/DDBJ whole genome shotgun (WGS) entry which is preliminary data.</text>
</comment>
<feature type="compositionally biased region" description="Polar residues" evidence="1">
    <location>
        <begin position="7"/>
        <end position="17"/>
    </location>
</feature>
<organism evidence="2 3">
    <name type="scientific">Phtheirospermum japonicum</name>
    <dbReference type="NCBI Taxonomy" id="374723"/>
    <lineage>
        <taxon>Eukaryota</taxon>
        <taxon>Viridiplantae</taxon>
        <taxon>Streptophyta</taxon>
        <taxon>Embryophyta</taxon>
        <taxon>Tracheophyta</taxon>
        <taxon>Spermatophyta</taxon>
        <taxon>Magnoliopsida</taxon>
        <taxon>eudicotyledons</taxon>
        <taxon>Gunneridae</taxon>
        <taxon>Pentapetalae</taxon>
        <taxon>asterids</taxon>
        <taxon>lamiids</taxon>
        <taxon>Lamiales</taxon>
        <taxon>Orobanchaceae</taxon>
        <taxon>Orobanchaceae incertae sedis</taxon>
        <taxon>Phtheirospermum</taxon>
    </lineage>
</organism>
<evidence type="ECO:0000256" key="1">
    <source>
        <dbReference type="SAM" id="MobiDB-lite"/>
    </source>
</evidence>
<evidence type="ECO:0000313" key="3">
    <source>
        <dbReference type="Proteomes" id="UP000653305"/>
    </source>
</evidence>
<reference evidence="2" key="1">
    <citation type="submission" date="2020-07" db="EMBL/GenBank/DDBJ databases">
        <title>Ethylene signaling mediates host invasion by parasitic plants.</title>
        <authorList>
            <person name="Yoshida S."/>
        </authorList>
    </citation>
    <scope>NUCLEOTIDE SEQUENCE</scope>
    <source>
        <strain evidence="2">Okayama</strain>
    </source>
</reference>
<protein>
    <submittedName>
        <fullName evidence="2">Uncharacterized protein</fullName>
    </submittedName>
</protein>
<evidence type="ECO:0000313" key="2">
    <source>
        <dbReference type="EMBL" id="GFP84423.1"/>
    </source>
</evidence>
<name>A0A830BK73_9LAMI</name>